<proteinExistence type="predicted"/>
<accession>K3ZXW3</accession>
<reference evidence="3" key="1">
    <citation type="journal article" date="2012" name="Nat. Biotechnol.">
        <title>Reference genome sequence of the model plant Setaria.</title>
        <authorList>
            <person name="Bennetzen J.L."/>
            <person name="Schmutz J."/>
            <person name="Wang H."/>
            <person name="Percifield R."/>
            <person name="Hawkins J."/>
            <person name="Pontaroli A.C."/>
            <person name="Estep M."/>
            <person name="Feng L."/>
            <person name="Vaughn J.N."/>
            <person name="Grimwood J."/>
            <person name="Jenkins J."/>
            <person name="Barry K."/>
            <person name="Lindquist E."/>
            <person name="Hellsten U."/>
            <person name="Deshpande S."/>
            <person name="Wang X."/>
            <person name="Wu X."/>
            <person name="Mitros T."/>
            <person name="Triplett J."/>
            <person name="Yang X."/>
            <person name="Ye C.Y."/>
            <person name="Mauro-Herrera M."/>
            <person name="Wang L."/>
            <person name="Li P."/>
            <person name="Sharma M."/>
            <person name="Sharma R."/>
            <person name="Ronald P.C."/>
            <person name="Panaud O."/>
            <person name="Kellogg E.A."/>
            <person name="Brutnell T.P."/>
            <person name="Doust A.N."/>
            <person name="Tuskan G.A."/>
            <person name="Rokhsar D."/>
            <person name="Devos K.M."/>
        </authorList>
    </citation>
    <scope>NUCLEOTIDE SEQUENCE [LARGE SCALE GENOMIC DNA]</scope>
    <source>
        <strain evidence="3">cv. Yugu1</strain>
    </source>
</reference>
<dbReference type="EMBL" id="AGNK02001217">
    <property type="status" value="NOT_ANNOTATED_CDS"/>
    <property type="molecule type" value="Genomic_DNA"/>
</dbReference>
<feature type="compositionally biased region" description="Basic and acidic residues" evidence="1">
    <location>
        <begin position="31"/>
        <end position="49"/>
    </location>
</feature>
<dbReference type="Gramene" id="KQL25505">
    <property type="protein sequence ID" value="KQL25505"/>
    <property type="gene ID" value="SETIT_031445mg"/>
</dbReference>
<dbReference type="InParanoid" id="K3ZXW3"/>
<evidence type="ECO:0000313" key="3">
    <source>
        <dbReference type="Proteomes" id="UP000004995"/>
    </source>
</evidence>
<organism evidence="2 3">
    <name type="scientific">Setaria italica</name>
    <name type="common">Foxtail millet</name>
    <name type="synonym">Panicum italicum</name>
    <dbReference type="NCBI Taxonomy" id="4555"/>
    <lineage>
        <taxon>Eukaryota</taxon>
        <taxon>Viridiplantae</taxon>
        <taxon>Streptophyta</taxon>
        <taxon>Embryophyta</taxon>
        <taxon>Tracheophyta</taxon>
        <taxon>Spermatophyta</taxon>
        <taxon>Magnoliopsida</taxon>
        <taxon>Liliopsida</taxon>
        <taxon>Poales</taxon>
        <taxon>Poaceae</taxon>
        <taxon>PACMAD clade</taxon>
        <taxon>Panicoideae</taxon>
        <taxon>Panicodae</taxon>
        <taxon>Paniceae</taxon>
        <taxon>Cenchrinae</taxon>
        <taxon>Setaria</taxon>
    </lineage>
</organism>
<dbReference type="EnsemblPlants" id="KQL25505">
    <property type="protein sequence ID" value="KQL25505"/>
    <property type="gene ID" value="SETIT_031445mg"/>
</dbReference>
<name>K3ZXW3_SETIT</name>
<evidence type="ECO:0000256" key="1">
    <source>
        <dbReference type="SAM" id="MobiDB-lite"/>
    </source>
</evidence>
<feature type="compositionally biased region" description="Basic residues" evidence="1">
    <location>
        <begin position="17"/>
        <end position="30"/>
    </location>
</feature>
<reference evidence="2" key="2">
    <citation type="submission" date="2018-08" db="UniProtKB">
        <authorList>
            <consortium name="EnsemblPlants"/>
        </authorList>
    </citation>
    <scope>IDENTIFICATION</scope>
    <source>
        <strain evidence="2">Yugu1</strain>
    </source>
</reference>
<dbReference type="HOGENOM" id="CLU_1819199_0_0_1"/>
<sequence>MESAAAPAPATRAAARQGRRGRRRRRRRGRRGDGHGELHAPEAVPRDVADEVVVPRHGEVDAVAARFPRPHRLVRRRRLARPERVLRDPVHVVLRRHVVEHCHRLYVYQLSGRQDRTGTAAGRPALTIFWQKCAAYRACRRR</sequence>
<feature type="region of interest" description="Disordered" evidence="1">
    <location>
        <begin position="1"/>
        <end position="49"/>
    </location>
</feature>
<keyword evidence="3" id="KW-1185">Reference proteome</keyword>
<dbReference type="Proteomes" id="UP000004995">
    <property type="component" value="Unassembled WGS sequence"/>
</dbReference>
<protein>
    <submittedName>
        <fullName evidence="2">Uncharacterized protein</fullName>
    </submittedName>
</protein>
<dbReference type="AlphaFoldDB" id="K3ZXW3"/>
<feature type="compositionally biased region" description="Low complexity" evidence="1">
    <location>
        <begin position="1"/>
        <end position="16"/>
    </location>
</feature>
<evidence type="ECO:0000313" key="2">
    <source>
        <dbReference type="EnsemblPlants" id="KQL25505"/>
    </source>
</evidence>